<reference evidence="1 2" key="1">
    <citation type="submission" date="2018-08" db="EMBL/GenBank/DDBJ databases">
        <title>Genomic Encyclopedia of Archaeal and Bacterial Type Strains, Phase II (KMG-II): from individual species to whole genera.</title>
        <authorList>
            <person name="Goeker M."/>
        </authorList>
    </citation>
    <scope>NUCLEOTIDE SEQUENCE [LARGE SCALE GENOMIC DNA]</scope>
    <source>
        <strain evidence="1 2">DSM 45791</strain>
    </source>
</reference>
<proteinExistence type="predicted"/>
<keyword evidence="2" id="KW-1185">Reference proteome</keyword>
<dbReference type="EMBL" id="QUNO01000004">
    <property type="protein sequence ID" value="REH50116.1"/>
    <property type="molecule type" value="Genomic_DNA"/>
</dbReference>
<dbReference type="OrthoDB" id="4559434at2"/>
<dbReference type="AlphaFoldDB" id="A0A3E0HV34"/>
<evidence type="ECO:0000313" key="2">
    <source>
        <dbReference type="Proteomes" id="UP000256269"/>
    </source>
</evidence>
<accession>A0A3E0HV34</accession>
<dbReference type="Proteomes" id="UP000256269">
    <property type="component" value="Unassembled WGS sequence"/>
</dbReference>
<protein>
    <submittedName>
        <fullName evidence="1">Uncharacterized protein</fullName>
    </submittedName>
</protein>
<name>A0A3E0HV34_9PSEU</name>
<organism evidence="1 2">
    <name type="scientific">Kutzneria buriramensis</name>
    <dbReference type="NCBI Taxonomy" id="1045776"/>
    <lineage>
        <taxon>Bacteria</taxon>
        <taxon>Bacillati</taxon>
        <taxon>Actinomycetota</taxon>
        <taxon>Actinomycetes</taxon>
        <taxon>Pseudonocardiales</taxon>
        <taxon>Pseudonocardiaceae</taxon>
        <taxon>Kutzneria</taxon>
    </lineage>
</organism>
<gene>
    <name evidence="1" type="ORF">BCF44_104389</name>
</gene>
<comment type="caution">
    <text evidence="1">The sequence shown here is derived from an EMBL/GenBank/DDBJ whole genome shotgun (WGS) entry which is preliminary data.</text>
</comment>
<evidence type="ECO:0000313" key="1">
    <source>
        <dbReference type="EMBL" id="REH50116.1"/>
    </source>
</evidence>
<sequence length="89" mass="10277">MIISLNSLPDFLETIGIDEDDVSIGENADNRWCIVRREDGKWAVFYRERGGNFDESIFDAESDACYTMLGRMTLLQITRGAFQFEDDDR</sequence>
<dbReference type="RefSeq" id="WP_116174635.1">
    <property type="nucleotide sequence ID" value="NZ_CP144375.1"/>
</dbReference>